<keyword evidence="6 11" id="KW-0460">Magnesium</keyword>
<dbReference type="RefSeq" id="WP_183539105.1">
    <property type="nucleotide sequence ID" value="NZ_JACHHV010000006.1"/>
</dbReference>
<dbReference type="EMBL" id="JACHHV010000006">
    <property type="protein sequence ID" value="MBB5887695.1"/>
    <property type="molecule type" value="Genomic_DNA"/>
</dbReference>
<evidence type="ECO:0000256" key="3">
    <source>
        <dbReference type="ARBA" id="ARBA00022630"/>
    </source>
</evidence>
<dbReference type="Proteomes" id="UP000562464">
    <property type="component" value="Unassembled WGS sequence"/>
</dbReference>
<feature type="binding site" evidence="11">
    <location>
        <begin position="13"/>
        <end position="14"/>
    </location>
    <ligand>
        <name>substrate</name>
    </ligand>
</feature>
<dbReference type="PIRSF" id="PIRSF003314">
    <property type="entry name" value="IPP_isomerase"/>
    <property type="match status" value="1"/>
</dbReference>
<evidence type="ECO:0000256" key="9">
    <source>
        <dbReference type="ARBA" id="ARBA00023235"/>
    </source>
</evidence>
<dbReference type="NCBIfam" id="TIGR02151">
    <property type="entry name" value="IPP_isom_2"/>
    <property type="match status" value="1"/>
</dbReference>
<comment type="catalytic activity">
    <reaction evidence="11">
        <text>isopentenyl diphosphate = dimethylallyl diphosphate</text>
        <dbReference type="Rhea" id="RHEA:23284"/>
        <dbReference type="ChEBI" id="CHEBI:57623"/>
        <dbReference type="ChEBI" id="CHEBI:128769"/>
        <dbReference type="EC" id="5.3.3.2"/>
    </reaction>
</comment>
<comment type="cofactor">
    <cofactor evidence="1 11">
        <name>FMN</name>
        <dbReference type="ChEBI" id="CHEBI:58210"/>
    </cofactor>
</comment>
<dbReference type="PANTHER" id="PTHR43665">
    <property type="entry name" value="ISOPENTENYL-DIPHOSPHATE DELTA-ISOMERASE"/>
    <property type="match status" value="1"/>
</dbReference>
<evidence type="ECO:0000256" key="6">
    <source>
        <dbReference type="ARBA" id="ARBA00022842"/>
    </source>
</evidence>
<evidence type="ECO:0000256" key="10">
    <source>
        <dbReference type="ARBA" id="ARBA00025810"/>
    </source>
</evidence>
<dbReference type="InterPro" id="IPR013785">
    <property type="entry name" value="Aldolase_TIM"/>
</dbReference>
<comment type="similarity">
    <text evidence="11">Belongs to the IPP isomerase type 2 family.</text>
</comment>
<comment type="caution">
    <text evidence="13">The sequence shown here is derived from an EMBL/GenBank/DDBJ whole genome shotgun (WGS) entry which is preliminary data.</text>
</comment>
<feature type="binding site" evidence="11">
    <location>
        <position position="132"/>
    </location>
    <ligand>
        <name>FMN</name>
        <dbReference type="ChEBI" id="CHEBI:58210"/>
    </ligand>
</feature>
<dbReference type="InterPro" id="IPR011179">
    <property type="entry name" value="IPdP_isomerase"/>
</dbReference>
<dbReference type="CDD" id="cd02811">
    <property type="entry name" value="IDI-2_FMN"/>
    <property type="match status" value="1"/>
</dbReference>
<dbReference type="EC" id="5.3.3.2" evidence="11"/>
<keyword evidence="14" id="KW-1185">Reference proteome</keyword>
<dbReference type="Gene3D" id="3.20.20.70">
    <property type="entry name" value="Aldolase class I"/>
    <property type="match status" value="1"/>
</dbReference>
<dbReference type="SUPFAM" id="SSF51395">
    <property type="entry name" value="FMN-linked oxidoreductases"/>
    <property type="match status" value="1"/>
</dbReference>
<dbReference type="GO" id="GO:0005737">
    <property type="term" value="C:cytoplasm"/>
    <property type="evidence" value="ECO:0007669"/>
    <property type="project" value="UniProtKB-SubCell"/>
</dbReference>
<dbReference type="HAMAP" id="MF_00354">
    <property type="entry name" value="Idi_2"/>
    <property type="match status" value="1"/>
</dbReference>
<feature type="binding site" evidence="11">
    <location>
        <position position="195"/>
    </location>
    <ligand>
        <name>FMN</name>
        <dbReference type="ChEBI" id="CHEBI:58210"/>
    </ligand>
</feature>
<evidence type="ECO:0000256" key="1">
    <source>
        <dbReference type="ARBA" id="ARBA00001917"/>
    </source>
</evidence>
<dbReference type="GO" id="GO:0000287">
    <property type="term" value="F:magnesium ion binding"/>
    <property type="evidence" value="ECO:0007669"/>
    <property type="project" value="UniProtKB-UniRule"/>
</dbReference>
<dbReference type="InterPro" id="IPR000262">
    <property type="entry name" value="FMN-dep_DH"/>
</dbReference>
<evidence type="ECO:0000256" key="8">
    <source>
        <dbReference type="ARBA" id="ARBA00023229"/>
    </source>
</evidence>
<dbReference type="GO" id="GO:0004452">
    <property type="term" value="F:isopentenyl-diphosphate delta-isomerase activity"/>
    <property type="evidence" value="ECO:0007669"/>
    <property type="project" value="UniProtKB-UniRule"/>
</dbReference>
<comment type="subcellular location">
    <subcellularLocation>
        <location evidence="11">Cytoplasm</location>
    </subcellularLocation>
</comment>
<dbReference type="Pfam" id="PF01070">
    <property type="entry name" value="FMN_dh"/>
    <property type="match status" value="1"/>
</dbReference>
<comment type="caution">
    <text evidence="11">Lacks conserved residue(s) required for the propagation of feature annotation.</text>
</comment>
<proteinExistence type="inferred from homology"/>
<evidence type="ECO:0000256" key="11">
    <source>
        <dbReference type="HAMAP-Rule" id="MF_00354"/>
    </source>
</evidence>
<evidence type="ECO:0000256" key="5">
    <source>
        <dbReference type="ARBA" id="ARBA00022723"/>
    </source>
</evidence>
<feature type="binding site" evidence="11">
    <location>
        <begin position="291"/>
        <end position="292"/>
    </location>
    <ligand>
        <name>FMN</name>
        <dbReference type="ChEBI" id="CHEBI:58210"/>
    </ligand>
</feature>
<dbReference type="GO" id="GO:0016491">
    <property type="term" value="F:oxidoreductase activity"/>
    <property type="evidence" value="ECO:0007669"/>
    <property type="project" value="InterPro"/>
</dbReference>
<keyword evidence="3 11" id="KW-0285">Flavoprotein</keyword>
<dbReference type="GO" id="GO:0070402">
    <property type="term" value="F:NADPH binding"/>
    <property type="evidence" value="ECO:0007669"/>
    <property type="project" value="UniProtKB-UniRule"/>
</dbReference>
<evidence type="ECO:0000256" key="2">
    <source>
        <dbReference type="ARBA" id="ARBA00022490"/>
    </source>
</evidence>
<feature type="domain" description="FMN-dependent dehydrogenase" evidence="12">
    <location>
        <begin position="165"/>
        <end position="337"/>
    </location>
</feature>
<dbReference type="PANTHER" id="PTHR43665:SF1">
    <property type="entry name" value="ISOPENTENYL-DIPHOSPHATE DELTA-ISOMERASE"/>
    <property type="match status" value="1"/>
</dbReference>
<comment type="cofactor">
    <cofactor evidence="11">
        <name>Mg(2+)</name>
        <dbReference type="ChEBI" id="CHEBI:18420"/>
    </cofactor>
</comment>
<accession>A0A841C5H6</accession>
<evidence type="ECO:0000313" key="13">
    <source>
        <dbReference type="EMBL" id="MBB5887695.1"/>
    </source>
</evidence>
<organism evidence="13 14">
    <name type="scientific">Lactovum miscens</name>
    <dbReference type="NCBI Taxonomy" id="190387"/>
    <lineage>
        <taxon>Bacteria</taxon>
        <taxon>Bacillati</taxon>
        <taxon>Bacillota</taxon>
        <taxon>Bacilli</taxon>
        <taxon>Lactobacillales</taxon>
        <taxon>Streptococcaceae</taxon>
        <taxon>Lactovum</taxon>
    </lineage>
</organism>
<feature type="binding site" evidence="11">
    <location>
        <position position="225"/>
    </location>
    <ligand>
        <name>FMN</name>
        <dbReference type="ChEBI" id="CHEBI:58210"/>
    </ligand>
</feature>
<keyword evidence="2 11" id="KW-0963">Cytoplasm</keyword>
<comment type="cofactor">
    <cofactor evidence="11">
        <name>NADPH</name>
        <dbReference type="ChEBI" id="CHEBI:57783"/>
    </cofactor>
</comment>
<dbReference type="GO" id="GO:0010181">
    <property type="term" value="F:FMN binding"/>
    <property type="evidence" value="ECO:0007669"/>
    <property type="project" value="UniProtKB-UniRule"/>
</dbReference>
<gene>
    <name evidence="11" type="primary">fni</name>
    <name evidence="13" type="ORF">HNQ37_000567</name>
</gene>
<evidence type="ECO:0000256" key="4">
    <source>
        <dbReference type="ARBA" id="ARBA00022643"/>
    </source>
</evidence>
<reference evidence="13 14" key="1">
    <citation type="submission" date="2020-08" db="EMBL/GenBank/DDBJ databases">
        <title>Genomic Encyclopedia of Type Strains, Phase IV (KMG-IV): sequencing the most valuable type-strain genomes for metagenomic binning, comparative biology and taxonomic classification.</title>
        <authorList>
            <person name="Goeker M."/>
        </authorList>
    </citation>
    <scope>NUCLEOTIDE SEQUENCE [LARGE SCALE GENOMIC DNA]</scope>
    <source>
        <strain evidence="13 14">DSM 14925</strain>
    </source>
</reference>
<feature type="binding site" evidence="11">
    <location>
        <position position="103"/>
    </location>
    <ligand>
        <name>FMN</name>
        <dbReference type="ChEBI" id="CHEBI:58210"/>
    </ligand>
</feature>
<dbReference type="AlphaFoldDB" id="A0A841C5H6"/>
<comment type="function">
    <text evidence="11">Involved in the biosynthesis of isoprenoids. Catalyzes the 1,3-allylic rearrangement of the homoallylic substrate isopentenyl (IPP) to its allylic isomer, dimethylallyl diphosphate (DMAPP).</text>
</comment>
<keyword evidence="9 11" id="KW-0413">Isomerase</keyword>
<sequence>MPNPTEKNRYQHRKEEHLSLAQKYWRNQKHDNTAGFGDLRLIPNSLPEISLDEVDLSVQLLNHRFEKPFFIEAMTGGFVRGDKINAQLAEIAKNQHLAMAVGSQTIALKFPELAAGFRKVRETNPDGFILANIGASHGLEDAKRAVDMIQANALEVHINVIQELAMKAEEGDRSFYWLDNINEIAGKLDVPVIVKEVGFGMSQQTFKQLEKTAVSAINIGGRGGTNFAWIEEQRSNDFSLYLDEQGFTAVESLLEAKFSSSTKPLIATGGIQYASQIVKSLVLGASLVSSAGFILSNLLENGPEFVEMLLENWELDIRKFYTMQGAKNLTELQQSKLILQDNLLDFYKQRNIKIEQNFS</sequence>
<dbReference type="GO" id="GO:0008299">
    <property type="term" value="P:isoprenoid biosynthetic process"/>
    <property type="evidence" value="ECO:0007669"/>
    <property type="project" value="UniProtKB-UniRule"/>
</dbReference>
<protein>
    <recommendedName>
        <fullName evidence="11">Isopentenyl-diphosphate delta-isomerase</fullName>
        <shortName evidence="11">IPP isomerase</shortName>
        <ecNumber evidence="11">5.3.3.2</ecNumber>
    </recommendedName>
    <alternativeName>
        <fullName evidence="11">Isopentenyl diphosphate:dimethylallyl diphosphate isomerase</fullName>
    </alternativeName>
    <alternativeName>
        <fullName evidence="11">Isopentenyl pyrophosphate isomerase</fullName>
    </alternativeName>
    <alternativeName>
        <fullName evidence="11">Type 2 isopentenyl diphosphate isomerase</fullName>
        <shortName evidence="11">IDI-2</shortName>
    </alternativeName>
</protein>
<evidence type="ECO:0000256" key="7">
    <source>
        <dbReference type="ARBA" id="ARBA00022857"/>
    </source>
</evidence>
<keyword evidence="7 11" id="KW-0521">NADP</keyword>
<comment type="subunit">
    <text evidence="10 11">Homooctamer. Dimer of tetramers.</text>
</comment>
<keyword evidence="8 11" id="KW-0414">Isoprene biosynthesis</keyword>
<keyword evidence="5 11" id="KW-0479">Metal-binding</keyword>
<evidence type="ECO:0000313" key="14">
    <source>
        <dbReference type="Proteomes" id="UP000562464"/>
    </source>
</evidence>
<feature type="binding site" evidence="11">
    <location>
        <position position="162"/>
    </location>
    <ligand>
        <name>substrate</name>
    </ligand>
</feature>
<feature type="binding site" evidence="11">
    <location>
        <begin position="73"/>
        <end position="75"/>
    </location>
    <ligand>
        <name>FMN</name>
        <dbReference type="ChEBI" id="CHEBI:58210"/>
    </ligand>
</feature>
<feature type="binding site" evidence="11">
    <location>
        <position position="163"/>
    </location>
    <ligand>
        <name>Mg(2+)</name>
        <dbReference type="ChEBI" id="CHEBI:18420"/>
    </ligand>
</feature>
<name>A0A841C5H6_9LACT</name>
<evidence type="ECO:0000259" key="12">
    <source>
        <dbReference type="Pfam" id="PF01070"/>
    </source>
</evidence>
<keyword evidence="4 11" id="KW-0288">FMN</keyword>